<protein>
    <submittedName>
        <fullName evidence="2">Uncharacterized protein</fullName>
    </submittedName>
</protein>
<feature type="region of interest" description="Disordered" evidence="1">
    <location>
        <begin position="76"/>
        <end position="134"/>
    </location>
</feature>
<accession>A0A426V7W6</accession>
<organism evidence="2 3">
    <name type="scientific">Aquabacterium soli</name>
    <dbReference type="NCBI Taxonomy" id="2493092"/>
    <lineage>
        <taxon>Bacteria</taxon>
        <taxon>Pseudomonadati</taxon>
        <taxon>Pseudomonadota</taxon>
        <taxon>Betaproteobacteria</taxon>
        <taxon>Burkholderiales</taxon>
        <taxon>Aquabacterium</taxon>
    </lineage>
</organism>
<reference evidence="2 3" key="1">
    <citation type="submission" date="2018-12" db="EMBL/GenBank/DDBJ databases">
        <title>The whole draft genome of Aquabacterium sp. SJQ9.</title>
        <authorList>
            <person name="Sun L."/>
            <person name="Gao X."/>
            <person name="Chen W."/>
            <person name="Huang K."/>
        </authorList>
    </citation>
    <scope>NUCLEOTIDE SEQUENCE [LARGE SCALE GENOMIC DNA]</scope>
    <source>
        <strain evidence="2 3">SJQ9</strain>
    </source>
</reference>
<dbReference type="Proteomes" id="UP000269265">
    <property type="component" value="Unassembled WGS sequence"/>
</dbReference>
<name>A0A426V7W6_9BURK</name>
<feature type="compositionally biased region" description="Basic and acidic residues" evidence="1">
    <location>
        <begin position="91"/>
        <end position="103"/>
    </location>
</feature>
<comment type="caution">
    <text evidence="2">The sequence shown here is derived from an EMBL/GenBank/DDBJ whole genome shotgun (WGS) entry which is preliminary data.</text>
</comment>
<evidence type="ECO:0000313" key="3">
    <source>
        <dbReference type="Proteomes" id="UP000269265"/>
    </source>
</evidence>
<proteinExistence type="predicted"/>
<gene>
    <name evidence="2" type="ORF">EIP75_18425</name>
</gene>
<sequence length="1712" mass="188232">MPLRDKCDELDEANQQGGLAPAAELAVQSLLRLVEEGDQLDDELAADLQLEVEVVFGRVIAFAAVRGKLTFRPFDPDASVTGALTSTSHPEPAERALEPESIARGEAAPVTSEAVGSAGASPEEATETDVTEQLNSEWPTGIVEASETPSDPKLLVTGEHSTMPTAEVNGIPLTLVEGQSDLATLEFQSFQEFFCHHWVDASGVVVLAPWSTPGFAPAVSNLALQAWERGDAGMAYLFARAADEAGATPPLNLNDMDEAEELLSAPEFPTAGRQPERVDRLRQVMLSPNVYDVSFGVRLMLEALRPTLPCTFTPLDIEKLLERASYHDSAINEVITFLLNGWSSQVDPLESLRLRLLDARPEPLAKLEDSLRKAQEALKREVTALWSAAGGKIQRTHCRAAWTRFIQEQVVPLRDELAPSGPKGLASPKVPASSIGSRVVGIGRAFVRIMDSANVKHQDRSAADGAAQQIIAAVSHLADALLALETRRSQDRAKTSYDGIPFEAGMRLLAGGSSGTTDTLCASLFSAVLKQNPQPQLLRLSARHLLNHIDVIRFLAPAALTRAGIAKDGLRVRDVEEPRAASVLLQNWFASEADNPSSDEDFLSALRNVAAESTRRDVLAALSHTDVLLDHQRTLLHQHTFDLSAETFEATRRLEEIWSACDDLMVPDEARLKSVVDEAREMMRPKSDASISINKRLLRLTWLTRSIELAVTQRDDTARKLLEQAQATSPELAERAAPYFQDGDYRAGFALLHGGAVPEVDSGRRSGRRTLWRDDAIKLWREPRTKLAQDLRGSTEEQWNLADAWSSGAIEGEQRDSLPKLLFALVSGETERVRGERRPVLLGQLRELQPRKVIVNCGAIRRYFQKTGMNPTFLPQLAEFGQIVMTPLPQAIVRGNSVPSNWATEAKSDEATRVLYAFLAPGIALSRRDELCSDLRKRGITAAIIDDIDVCRLCASFAGSRPQSFVPFIEILLEQIDLFDASPFSSLDGQHVRLETYVGREQEARKIALGAEYTRLFSGRKLGKSALLKYVADRYDGRKLDSENTLNVFFITIAGGDSESWVVDAILAAMIERFGLQESPDARGLGAAARFMNYMNNFLTEKPGHSVLLILDEADAFVEDQLIRYNKADYNHDREGSLSFRMMKQLPAQDGKGLPRIRTLFSGYRTTNTRGGVWANAGDVLLLPPLEDSEAIKFLHGMLGRVGISLGSHAPFVAMRCGFQPAVLIRFGESLIKRLRRATRSAHREKLIVSREEVSATLAEQAVLDEIKTVVNNNFQGNRVGAVVFGATLLALKDLAPGFALTDGAVQVLTKLNKIDSNLDWLERLDSSPLAEIERHLQDFIDRGLLTQAESTRRLGDREYRLRFPHFLTVLTRQSDVEQDVRQQIQTIRAGGAQRRLAESVLSESALNTVRYWYREPDTAICKLVVVSGHWVRSLLDQKCGVPDRLGCDRYGLLDLSSAKGNSLSLPSGVRVLCNASAAHWSMLLNAPASRPLVLIGSLDLQRAAVKHTLAGSEVPVEVVTLGRMTQATLAWWFEVSRALHFSSSDAIARIAQATEFAPYLVDALDLKLTQSPGTDVTSADLQAALDQFEAYLPELASRLCDEAQPGHLLPREVQLLVMAAHVAEEVSDEFHLEQEFQDCWMMLGLSDAGIDAPLSQAGDWQAIKLLVDAGLLPTRVETSDDSGARSLGRVRFDRNGPLLRLIKALGSYRAA</sequence>
<dbReference type="InterPro" id="IPR027417">
    <property type="entry name" value="P-loop_NTPase"/>
</dbReference>
<evidence type="ECO:0000256" key="1">
    <source>
        <dbReference type="SAM" id="MobiDB-lite"/>
    </source>
</evidence>
<dbReference type="EMBL" id="RSED01000017">
    <property type="protein sequence ID" value="RRS02932.1"/>
    <property type="molecule type" value="Genomic_DNA"/>
</dbReference>
<dbReference type="Gene3D" id="3.40.50.300">
    <property type="entry name" value="P-loop containing nucleotide triphosphate hydrolases"/>
    <property type="match status" value="1"/>
</dbReference>
<keyword evidence="3" id="KW-1185">Reference proteome</keyword>
<dbReference type="OrthoDB" id="9145820at2"/>
<evidence type="ECO:0000313" key="2">
    <source>
        <dbReference type="EMBL" id="RRS02932.1"/>
    </source>
</evidence>
<dbReference type="RefSeq" id="WP_125244749.1">
    <property type="nucleotide sequence ID" value="NZ_RSED01000017.1"/>
</dbReference>